<reference evidence="2 3" key="1">
    <citation type="submission" date="2017-11" db="EMBL/GenBank/DDBJ databases">
        <title>Infants hospitalized years apart are colonized by the same room-sourced microbial strains.</title>
        <authorList>
            <person name="Brooks B."/>
            <person name="Olm M.R."/>
            <person name="Firek B.A."/>
            <person name="Baker R."/>
            <person name="Thomas B.C."/>
            <person name="Morowitz M.J."/>
            <person name="Banfield J.F."/>
        </authorList>
    </citation>
    <scope>NUCLEOTIDE SEQUENCE [LARGE SCALE GENOMIC DNA]</scope>
    <source>
        <strain evidence="2">S2_012_000_R3_87</strain>
    </source>
</reference>
<evidence type="ECO:0000313" key="3">
    <source>
        <dbReference type="Proteomes" id="UP000249451"/>
    </source>
</evidence>
<feature type="non-terminal residue" evidence="2">
    <location>
        <position position="1"/>
    </location>
</feature>
<gene>
    <name evidence="2" type="ORF">DI609_06735</name>
</gene>
<feature type="region of interest" description="Disordered" evidence="1">
    <location>
        <begin position="1"/>
        <end position="38"/>
    </location>
</feature>
<dbReference type="AlphaFoldDB" id="A0A2W5B478"/>
<dbReference type="Proteomes" id="UP000249451">
    <property type="component" value="Unassembled WGS sequence"/>
</dbReference>
<protein>
    <submittedName>
        <fullName evidence="2">NUDIX hydrolase</fullName>
    </submittedName>
</protein>
<dbReference type="GO" id="GO:0016787">
    <property type="term" value="F:hydrolase activity"/>
    <property type="evidence" value="ECO:0007669"/>
    <property type="project" value="UniProtKB-KW"/>
</dbReference>
<accession>A0A2W5B478</accession>
<name>A0A2W5B478_9CORY</name>
<sequence length="38" mass="4347">QAAAVAETQPRGKPYQEGTKHRPAKYYRFVPESDRAEL</sequence>
<comment type="caution">
    <text evidence="2">The sequence shown here is derived from an EMBL/GenBank/DDBJ whole genome shotgun (WGS) entry which is preliminary data.</text>
</comment>
<organism evidence="2 3">
    <name type="scientific">Corynebacterium urealyticum</name>
    <dbReference type="NCBI Taxonomy" id="43771"/>
    <lineage>
        <taxon>Bacteria</taxon>
        <taxon>Bacillati</taxon>
        <taxon>Actinomycetota</taxon>
        <taxon>Actinomycetes</taxon>
        <taxon>Mycobacteriales</taxon>
        <taxon>Corynebacteriaceae</taxon>
        <taxon>Corynebacterium</taxon>
    </lineage>
</organism>
<keyword evidence="2" id="KW-0378">Hydrolase</keyword>
<evidence type="ECO:0000313" key="2">
    <source>
        <dbReference type="EMBL" id="PZP00218.1"/>
    </source>
</evidence>
<dbReference type="EMBL" id="QFNY01000144">
    <property type="protein sequence ID" value="PZP00218.1"/>
    <property type="molecule type" value="Genomic_DNA"/>
</dbReference>
<evidence type="ECO:0000256" key="1">
    <source>
        <dbReference type="SAM" id="MobiDB-lite"/>
    </source>
</evidence>
<proteinExistence type="predicted"/>